<proteinExistence type="predicted"/>
<dbReference type="eggNOG" id="ENOG5031T1Y">
    <property type="taxonomic scope" value="Bacteria"/>
</dbReference>
<gene>
    <name evidence="3" type="ordered locus">Ccur_12280</name>
</gene>
<evidence type="ECO:0000256" key="2">
    <source>
        <dbReference type="SAM" id="Phobius"/>
    </source>
</evidence>
<keyword evidence="2" id="KW-0472">Membrane</keyword>
<dbReference type="RefSeq" id="WP_015778776.1">
    <property type="nucleotide sequence ID" value="NC_013170.1"/>
</dbReference>
<organism evidence="3 4">
    <name type="scientific">Cryptobacterium curtum (strain ATCC 700683 / DSM 15641 / CCUG 43107 / 12-3)</name>
    <dbReference type="NCBI Taxonomy" id="469378"/>
    <lineage>
        <taxon>Bacteria</taxon>
        <taxon>Bacillati</taxon>
        <taxon>Actinomycetota</taxon>
        <taxon>Coriobacteriia</taxon>
        <taxon>Eggerthellales</taxon>
        <taxon>Eggerthellaceae</taxon>
        <taxon>Cryptobacterium</taxon>
    </lineage>
</organism>
<feature type="compositionally biased region" description="Basic and acidic residues" evidence="1">
    <location>
        <begin position="131"/>
        <end position="142"/>
    </location>
</feature>
<feature type="region of interest" description="Disordered" evidence="1">
    <location>
        <begin position="1"/>
        <end position="171"/>
    </location>
</feature>
<dbReference type="AlphaFoldDB" id="C7MKW6"/>
<keyword evidence="2" id="KW-1133">Transmembrane helix</keyword>
<dbReference type="Proteomes" id="UP000000954">
    <property type="component" value="Chromosome"/>
</dbReference>
<feature type="compositionally biased region" description="Low complexity" evidence="1">
    <location>
        <begin position="94"/>
        <end position="106"/>
    </location>
</feature>
<reference evidence="3 4" key="1">
    <citation type="journal article" date="2009" name="Stand. Genomic Sci.">
        <title>Complete genome sequence of Cryptobacterium curtum type strain (12-3).</title>
        <authorList>
            <person name="Mavrommatis K."/>
            <person name="Pukall R."/>
            <person name="Rohde C."/>
            <person name="Chen F."/>
            <person name="Sims D."/>
            <person name="Brettin T."/>
            <person name="Kuske C."/>
            <person name="Detter J.C."/>
            <person name="Han C."/>
            <person name="Lapidus A."/>
            <person name="Copeland A."/>
            <person name="Glavina Del Rio T."/>
            <person name="Nolan M."/>
            <person name="Lucas S."/>
            <person name="Tice H."/>
            <person name="Cheng J.F."/>
            <person name="Bruce D."/>
            <person name="Goodwin L."/>
            <person name="Pitluck S."/>
            <person name="Ovchinnikova G."/>
            <person name="Pati A."/>
            <person name="Ivanova N."/>
            <person name="Chen A."/>
            <person name="Palaniappan K."/>
            <person name="Chain P."/>
            <person name="D'haeseleer P."/>
            <person name="Goker M."/>
            <person name="Bristow J."/>
            <person name="Eisen J.A."/>
            <person name="Markowitz V."/>
            <person name="Hugenholtz P."/>
            <person name="Rohde M."/>
            <person name="Klenk H.P."/>
            <person name="Kyrpides N.C."/>
        </authorList>
    </citation>
    <scope>NUCLEOTIDE SEQUENCE [LARGE SCALE GENOMIC DNA]</scope>
    <source>
        <strain evidence="4">ATCC 700683 / DSM 15641 / 12-3</strain>
    </source>
</reference>
<accession>C7MKW6</accession>
<keyword evidence="4" id="KW-1185">Reference proteome</keyword>
<evidence type="ECO:0000313" key="3">
    <source>
        <dbReference type="EMBL" id="ACU94913.1"/>
    </source>
</evidence>
<dbReference type="KEGG" id="ccu:Ccur_12280"/>
<protein>
    <recommendedName>
        <fullName evidence="5">Histone-lysine N-methyltransferase</fullName>
    </recommendedName>
</protein>
<evidence type="ECO:0008006" key="5">
    <source>
        <dbReference type="Google" id="ProtNLM"/>
    </source>
</evidence>
<evidence type="ECO:0000256" key="1">
    <source>
        <dbReference type="SAM" id="MobiDB-lite"/>
    </source>
</evidence>
<dbReference type="HOGENOM" id="CLU_640499_0_0_11"/>
<feature type="transmembrane region" description="Helical" evidence="2">
    <location>
        <begin position="178"/>
        <end position="198"/>
    </location>
</feature>
<feature type="compositionally biased region" description="Polar residues" evidence="1">
    <location>
        <begin position="208"/>
        <end position="226"/>
    </location>
</feature>
<name>C7MKW6_CRYCD</name>
<dbReference type="OrthoDB" id="3177564at2"/>
<keyword evidence="2" id="KW-0812">Transmembrane</keyword>
<dbReference type="EMBL" id="CP001682">
    <property type="protein sequence ID" value="ACU94913.1"/>
    <property type="molecule type" value="Genomic_DNA"/>
</dbReference>
<sequence>MSDIQDKDTKSKNAEVVSTSVESSHGAHDNAAASTANSLETAHFGGAAVDNHHVGEAPDDGVPRAAKAAEQAKAAEKSNDNQGELLDADDSVSMEESTSNTETSDASGKDIAAEDLQPSSAASGEFAASDVVDKSKSGEKRGSTRGGTANKKAKKTSRKDRLAALPEHQRKSRRTRRALTIAIILLIVLLGALVYLGYELIKTSQNAISQTTPSQGNDATQVAESGTTTKDATTDTVKRIDVPALASVIGSSRDEAISLLGHGATLTLSSEVADENSAVVETDTVMLTADASDSKLASPTVYLSLDEAGTVVQVSYTAATASLGYGTLSFADAVSNEHVIEKTLSEAGLLVQEETVELPDRGEYSTYAADGTTLTAEKYSFSGTAPATSGSASFNWAAVLSYDYTASNASGNLSDTVRMITISLSASA</sequence>
<feature type="compositionally biased region" description="Basic and acidic residues" evidence="1">
    <location>
        <begin position="1"/>
        <end position="13"/>
    </location>
</feature>
<evidence type="ECO:0000313" key="4">
    <source>
        <dbReference type="Proteomes" id="UP000000954"/>
    </source>
</evidence>
<feature type="region of interest" description="Disordered" evidence="1">
    <location>
        <begin position="208"/>
        <end position="230"/>
    </location>
</feature>